<dbReference type="SMART" id="SM00291">
    <property type="entry name" value="ZnF_ZZ"/>
    <property type="match status" value="1"/>
</dbReference>
<dbReference type="GO" id="GO:0016236">
    <property type="term" value="P:macroautophagy"/>
    <property type="evidence" value="ECO:0007669"/>
    <property type="project" value="TreeGrafter"/>
</dbReference>
<dbReference type="InterPro" id="IPR000270">
    <property type="entry name" value="PB1_dom"/>
</dbReference>
<keyword evidence="4" id="KW-0597">Phosphoprotein</keyword>
<name>A0A401SH66_CHIPU</name>
<dbReference type="Gene3D" id="3.10.20.90">
    <property type="entry name" value="Phosphatidylinositol 3-kinase Catalytic Subunit, Chain A, domain 1"/>
    <property type="match status" value="1"/>
</dbReference>
<keyword evidence="8" id="KW-0832">Ubl conjugation</keyword>
<dbReference type="SUPFAM" id="SSF54277">
    <property type="entry name" value="CAD &amp; PB1 domains"/>
    <property type="match status" value="1"/>
</dbReference>
<dbReference type="Gene3D" id="2.60.40.10">
    <property type="entry name" value="Immunoglobulins"/>
    <property type="match status" value="1"/>
</dbReference>
<feature type="domain" description="UBA" evidence="16">
    <location>
        <begin position="952"/>
        <end position="998"/>
    </location>
</feature>
<feature type="domain" description="PB1" evidence="18">
    <location>
        <begin position="4"/>
        <end position="85"/>
    </location>
</feature>
<dbReference type="GO" id="GO:0008270">
    <property type="term" value="F:zinc ion binding"/>
    <property type="evidence" value="ECO:0007669"/>
    <property type="project" value="UniProtKB-KW"/>
</dbReference>
<dbReference type="FunFam" id="3.10.20.90:FF:000291">
    <property type="entry name" value="Next to BRCA1 gene 1 protein"/>
    <property type="match status" value="1"/>
</dbReference>
<dbReference type="Pfam" id="PF16158">
    <property type="entry name" value="N_BRCA1_IG"/>
    <property type="match status" value="1"/>
</dbReference>
<dbReference type="CDD" id="cd06396">
    <property type="entry name" value="PB1_NBR1"/>
    <property type="match status" value="1"/>
</dbReference>
<dbReference type="SUPFAM" id="SSF46934">
    <property type="entry name" value="UBA-like"/>
    <property type="match status" value="1"/>
</dbReference>
<keyword evidence="10" id="KW-0968">Cytoplasmic vesicle</keyword>
<gene>
    <name evidence="19" type="ORF">chiPu_0008137</name>
</gene>
<reference evidence="19 20" key="1">
    <citation type="journal article" date="2018" name="Nat. Ecol. Evol.">
        <title>Shark genomes provide insights into elasmobranch evolution and the origin of vertebrates.</title>
        <authorList>
            <person name="Hara Y"/>
            <person name="Yamaguchi K"/>
            <person name="Onimaru K"/>
            <person name="Kadota M"/>
            <person name="Koyanagi M"/>
            <person name="Keeley SD"/>
            <person name="Tatsumi K"/>
            <person name="Tanaka K"/>
            <person name="Motone F"/>
            <person name="Kageyama Y"/>
            <person name="Nozu R"/>
            <person name="Adachi N"/>
            <person name="Nishimura O"/>
            <person name="Nakagawa R"/>
            <person name="Tanegashima C"/>
            <person name="Kiyatake I"/>
            <person name="Matsumoto R"/>
            <person name="Murakumo K"/>
            <person name="Nishida K"/>
            <person name="Terakita A"/>
            <person name="Kuratani S"/>
            <person name="Sato K"/>
            <person name="Hyodo S Kuraku.S."/>
        </authorList>
    </citation>
    <scope>NUCLEOTIDE SEQUENCE [LARGE SCALE GENOMIC DNA]</scope>
</reference>
<dbReference type="GO" id="GO:0031410">
    <property type="term" value="C:cytoplasmic vesicle"/>
    <property type="evidence" value="ECO:0007669"/>
    <property type="project" value="UniProtKB-KW"/>
</dbReference>
<keyword evidence="20" id="KW-1185">Reference proteome</keyword>
<dbReference type="GO" id="GO:0005764">
    <property type="term" value="C:lysosome"/>
    <property type="evidence" value="ECO:0007669"/>
    <property type="project" value="UniProtKB-SubCell"/>
</dbReference>
<dbReference type="PROSITE" id="PS50030">
    <property type="entry name" value="UBA"/>
    <property type="match status" value="1"/>
</dbReference>
<evidence type="ECO:0000256" key="9">
    <source>
        <dbReference type="ARBA" id="ARBA00023228"/>
    </source>
</evidence>
<dbReference type="STRING" id="137246.A0A401SH66"/>
<dbReference type="CDD" id="cd14319">
    <property type="entry name" value="UBA_NBR1"/>
    <property type="match status" value="1"/>
</dbReference>
<evidence type="ECO:0000256" key="15">
    <source>
        <dbReference type="SAM" id="Coils"/>
    </source>
</evidence>
<dbReference type="GO" id="GO:0005778">
    <property type="term" value="C:peroxisomal membrane"/>
    <property type="evidence" value="ECO:0007669"/>
    <property type="project" value="UniProtKB-ARBA"/>
</dbReference>
<keyword evidence="5" id="KW-0479">Metal-binding</keyword>
<dbReference type="EMBL" id="BEZZ01000263">
    <property type="protein sequence ID" value="GCC29695.1"/>
    <property type="molecule type" value="Genomic_DNA"/>
</dbReference>
<dbReference type="AlphaFoldDB" id="A0A401SH66"/>
<evidence type="ECO:0000256" key="7">
    <source>
        <dbReference type="ARBA" id="ARBA00022833"/>
    </source>
</evidence>
<evidence type="ECO:0000259" key="16">
    <source>
        <dbReference type="PROSITE" id="PS50030"/>
    </source>
</evidence>
<dbReference type="CDD" id="cd14947">
    <property type="entry name" value="NBR1_like"/>
    <property type="match status" value="1"/>
</dbReference>
<evidence type="ECO:0000256" key="12">
    <source>
        <dbReference type="ARBA" id="ARBA00068689"/>
    </source>
</evidence>
<dbReference type="SUPFAM" id="SSF57850">
    <property type="entry name" value="RING/U-box"/>
    <property type="match status" value="1"/>
</dbReference>
<accession>A0A401SH66</accession>
<comment type="caution">
    <text evidence="19">The sequence shown here is derived from an EMBL/GenBank/DDBJ whole genome shotgun (WGS) entry which is preliminary data.</text>
</comment>
<protein>
    <recommendedName>
        <fullName evidence="12">Next to BRCA1 gene 1 protein</fullName>
    </recommendedName>
    <alternativeName>
        <fullName evidence="13">Neighbor of BRCA1 gene 1 protein</fullName>
    </alternativeName>
</protein>
<feature type="domain" description="ZZ-type" evidence="17">
    <location>
        <begin position="221"/>
        <end position="273"/>
    </location>
</feature>
<evidence type="ECO:0000259" key="18">
    <source>
        <dbReference type="PROSITE" id="PS51745"/>
    </source>
</evidence>
<dbReference type="GO" id="GO:0043130">
    <property type="term" value="F:ubiquitin binding"/>
    <property type="evidence" value="ECO:0007669"/>
    <property type="project" value="TreeGrafter"/>
</dbReference>
<evidence type="ECO:0000256" key="13">
    <source>
        <dbReference type="ARBA" id="ARBA00083062"/>
    </source>
</evidence>
<feature type="coiled-coil region" evidence="15">
    <location>
        <begin position="61"/>
        <end position="117"/>
    </location>
</feature>
<dbReference type="InterPro" id="IPR013783">
    <property type="entry name" value="Ig-like_fold"/>
</dbReference>
<keyword evidence="6 14" id="KW-0863">Zinc-finger</keyword>
<dbReference type="PROSITE" id="PS51745">
    <property type="entry name" value="PB1"/>
    <property type="match status" value="1"/>
</dbReference>
<dbReference type="InterPro" id="IPR043145">
    <property type="entry name" value="Znf_ZZ_sf"/>
</dbReference>
<dbReference type="InterPro" id="IPR000433">
    <property type="entry name" value="Znf_ZZ"/>
</dbReference>
<dbReference type="GO" id="GO:0000407">
    <property type="term" value="C:phagophore assembly site"/>
    <property type="evidence" value="ECO:0007669"/>
    <property type="project" value="TreeGrafter"/>
</dbReference>
<dbReference type="Gene3D" id="3.30.60.90">
    <property type="match status" value="1"/>
</dbReference>
<comment type="subcellular location">
    <subcellularLocation>
        <location evidence="11">Cytoplasm</location>
        <location evidence="11">Myofibril</location>
        <location evidence="11">Sarcomere</location>
        <location evidence="11">M line</location>
    </subcellularLocation>
    <subcellularLocation>
        <location evidence="2">Cytoplasmic vesicle</location>
        <location evidence="2">Autophagosome</location>
    </subcellularLocation>
    <subcellularLocation>
        <location evidence="1">Lysosome</location>
    </subcellularLocation>
</comment>
<keyword evidence="9" id="KW-0458">Lysosome</keyword>
<evidence type="ECO:0000256" key="1">
    <source>
        <dbReference type="ARBA" id="ARBA00004371"/>
    </source>
</evidence>
<evidence type="ECO:0000256" key="11">
    <source>
        <dbReference type="ARBA" id="ARBA00037833"/>
    </source>
</evidence>
<evidence type="ECO:0000256" key="3">
    <source>
        <dbReference type="ARBA" id="ARBA00022490"/>
    </source>
</evidence>
<keyword evidence="3" id="KW-0963">Cytoplasm</keyword>
<evidence type="ECO:0000256" key="6">
    <source>
        <dbReference type="ARBA" id="ARBA00022771"/>
    </source>
</evidence>
<dbReference type="InterPro" id="IPR034852">
    <property type="entry name" value="PB1_Nbr1"/>
</dbReference>
<dbReference type="FunFam" id="1.10.8.10:FF:000033">
    <property type="entry name" value="Next to BRCA1 gene 1 protein"/>
    <property type="match status" value="1"/>
</dbReference>
<dbReference type="Proteomes" id="UP000287033">
    <property type="component" value="Unassembled WGS sequence"/>
</dbReference>
<dbReference type="SMART" id="SM00666">
    <property type="entry name" value="PB1"/>
    <property type="match status" value="1"/>
</dbReference>
<dbReference type="InterPro" id="IPR009060">
    <property type="entry name" value="UBA-like_sf"/>
</dbReference>
<dbReference type="Gene3D" id="1.10.8.10">
    <property type="entry name" value="DNA helicase RuvA subunit, C-terminal domain"/>
    <property type="match status" value="1"/>
</dbReference>
<proteinExistence type="predicted"/>
<dbReference type="GO" id="GO:0005776">
    <property type="term" value="C:autophagosome"/>
    <property type="evidence" value="ECO:0007669"/>
    <property type="project" value="UniProtKB-SubCell"/>
</dbReference>
<dbReference type="PROSITE" id="PS50135">
    <property type="entry name" value="ZF_ZZ_2"/>
    <property type="match status" value="1"/>
</dbReference>
<dbReference type="OrthoDB" id="661148at2759"/>
<dbReference type="GO" id="GO:0031430">
    <property type="term" value="C:M band"/>
    <property type="evidence" value="ECO:0007669"/>
    <property type="project" value="UniProtKB-SubCell"/>
</dbReference>
<evidence type="ECO:0000256" key="2">
    <source>
        <dbReference type="ARBA" id="ARBA00004419"/>
    </source>
</evidence>
<dbReference type="FunFam" id="3.30.60.90:FF:000007">
    <property type="entry name" value="Next to BRCA1 gene 1 protein"/>
    <property type="match status" value="1"/>
</dbReference>
<evidence type="ECO:0000259" key="17">
    <source>
        <dbReference type="PROSITE" id="PS50135"/>
    </source>
</evidence>
<dbReference type="Pfam" id="PF00564">
    <property type="entry name" value="PB1"/>
    <property type="match status" value="1"/>
</dbReference>
<keyword evidence="15" id="KW-0175">Coiled coil</keyword>
<dbReference type="PANTHER" id="PTHR20930">
    <property type="entry name" value="OVARIAN CARCINOMA ANTIGEN CA125-RELATED"/>
    <property type="match status" value="1"/>
</dbReference>
<organism evidence="19 20">
    <name type="scientific">Chiloscyllium punctatum</name>
    <name type="common">Brownbanded bambooshark</name>
    <name type="synonym">Hemiscyllium punctatum</name>
    <dbReference type="NCBI Taxonomy" id="137246"/>
    <lineage>
        <taxon>Eukaryota</taxon>
        <taxon>Metazoa</taxon>
        <taxon>Chordata</taxon>
        <taxon>Craniata</taxon>
        <taxon>Vertebrata</taxon>
        <taxon>Chondrichthyes</taxon>
        <taxon>Elasmobranchii</taxon>
        <taxon>Galeomorphii</taxon>
        <taxon>Galeoidea</taxon>
        <taxon>Orectolobiformes</taxon>
        <taxon>Hemiscylliidae</taxon>
        <taxon>Chiloscyllium</taxon>
    </lineage>
</organism>
<sequence>MGEQIKLNVTFGGDTQTFLVCDSQKTTWADLEAMVQVSFDLNNMQMKYFDEDNEEVSVNSAEEYEEALKSAVKQGNQIQMNVYEVTQLKEKVESQCAKRTFENNEKKESQNKKAKKKEMKHYSQLMKCIGQGMKVTEEAKGKVLSKNVDQSKENWRLPPVWFTRYMETFKEKLVNETVDRICCDFFEKVTIQQQVHDSFSTSAACTVQVPETCTTQIGYHDWLMACSNCLTRIIGIRYQCSICPTYTICESCEAGNYRHDPNHPLLKLRKPSTSLPELTPAQFIGSAMSGTAEQTRLQRQIDKTFWKAEKQRLRTEKRQRKAEFKEIKKQLKLQKKHLQWNGVHPGEHLNQPTQEPKRVQRVSAVPVILTLGAEFVDENFPDGTLLQPGLKFIKHWRMKNTGNANWTSATKLQFMWGNLILASPAKKEVSVPFLQPGDIGVVSVEFVAPTLEGTYTSHWRLTHKGEQFGPRVWCSIIIDSPLHTEAVDGNETSLFSSIKTRSPDNRIQAPLAAGNEEQHIAPDPEEVECAGTATTQKQASLNIETEKQPTVPDLEATESAKTAGIALGKLQRKDQNRDLYTMVPSVDLLTAQDLLSFELLDINIVQEMEHVPNNTPVDMTPCMSPLPHDGPLMERPGLGQIEEESEAIFKSRFDVTLMEKPTDHPHLEEGEEDISGTQFVCETVIRSLALDEAPDLLPRRRGSSQDLQETCCSVGIKEGKPGGIILTTEEQVLPEKDNELEPYVADSSTVDVEEEKCDIQSQVSSECSEDYIIILPECFDTSRPLIESRCSSAVSQPEEMEDEIELVSDAEVNESANGVDENKLPLQNINDILCTSQTLDMEPLKPEVLSAPLLHQRNDTSTQNPNEVQPDVLVMADVEDTAVTSPVHQENNVSTRLEIKFAEPPKTMKNRQCPHLRHHSGIAGELVKGALSVAASAYKALFSGDTSVTQAEATENQTASMMDILFEMGFCDRQLNMKLLKKHSNNLVEVVTELLHINENDWHANRH</sequence>
<dbReference type="InterPro" id="IPR053793">
    <property type="entry name" value="PB1-like"/>
</dbReference>
<dbReference type="PANTHER" id="PTHR20930:SF2">
    <property type="entry name" value="NEXT TO BRCA1 GENE 1 PROTEIN"/>
    <property type="match status" value="1"/>
</dbReference>
<evidence type="ECO:0000256" key="10">
    <source>
        <dbReference type="ARBA" id="ARBA00023329"/>
    </source>
</evidence>
<evidence type="ECO:0000256" key="8">
    <source>
        <dbReference type="ARBA" id="ARBA00022843"/>
    </source>
</evidence>
<dbReference type="FunFam" id="2.60.40.10:FF:000199">
    <property type="entry name" value="next to BRCA1 gene 1 protein-like"/>
    <property type="match status" value="1"/>
</dbReference>
<evidence type="ECO:0000256" key="14">
    <source>
        <dbReference type="PROSITE-ProRule" id="PRU00228"/>
    </source>
</evidence>
<dbReference type="InterPro" id="IPR015940">
    <property type="entry name" value="UBA"/>
</dbReference>
<dbReference type="CDD" id="cd02340">
    <property type="entry name" value="ZZ_NBR1_like"/>
    <property type="match status" value="1"/>
</dbReference>
<evidence type="ECO:0000313" key="19">
    <source>
        <dbReference type="EMBL" id="GCC29695.1"/>
    </source>
</evidence>
<evidence type="ECO:0000256" key="5">
    <source>
        <dbReference type="ARBA" id="ARBA00022723"/>
    </source>
</evidence>
<dbReference type="InterPro" id="IPR032350">
    <property type="entry name" value="Nbr1_FW"/>
</dbReference>
<evidence type="ECO:0000256" key="4">
    <source>
        <dbReference type="ARBA" id="ARBA00022553"/>
    </source>
</evidence>
<evidence type="ECO:0000313" key="20">
    <source>
        <dbReference type="Proteomes" id="UP000287033"/>
    </source>
</evidence>
<keyword evidence="7" id="KW-0862">Zinc</keyword>
<dbReference type="GO" id="GO:0070013">
    <property type="term" value="C:intracellular organelle lumen"/>
    <property type="evidence" value="ECO:0007669"/>
    <property type="project" value="UniProtKB-ARBA"/>
</dbReference>
<dbReference type="OMA" id="SHWRLTQ"/>